<dbReference type="HOGENOM" id="CLU_1874726_0_0_1"/>
<dbReference type="AlphaFoldDB" id="H2YQ77"/>
<reference evidence="1" key="3">
    <citation type="submission" date="2025-09" db="UniProtKB">
        <authorList>
            <consortium name="Ensembl"/>
        </authorList>
    </citation>
    <scope>IDENTIFICATION</scope>
</reference>
<proteinExistence type="predicted"/>
<dbReference type="Proteomes" id="UP000007875">
    <property type="component" value="Unassembled WGS sequence"/>
</dbReference>
<dbReference type="InParanoid" id="H2YQ77"/>
<dbReference type="Ensembl" id="ENSCSAVT00000007583.1">
    <property type="protein sequence ID" value="ENSCSAVP00000007485.1"/>
    <property type="gene ID" value="ENSCSAVG00000004471.1"/>
</dbReference>
<organism evidence="1 2">
    <name type="scientific">Ciona savignyi</name>
    <name type="common">Pacific transparent sea squirt</name>
    <dbReference type="NCBI Taxonomy" id="51511"/>
    <lineage>
        <taxon>Eukaryota</taxon>
        <taxon>Metazoa</taxon>
        <taxon>Chordata</taxon>
        <taxon>Tunicata</taxon>
        <taxon>Ascidiacea</taxon>
        <taxon>Phlebobranchia</taxon>
        <taxon>Cionidae</taxon>
        <taxon>Ciona</taxon>
    </lineage>
</organism>
<evidence type="ECO:0000313" key="2">
    <source>
        <dbReference type="Proteomes" id="UP000007875"/>
    </source>
</evidence>
<accession>H2YQ77</accession>
<reference evidence="2" key="1">
    <citation type="submission" date="2003-08" db="EMBL/GenBank/DDBJ databases">
        <authorList>
            <person name="Birren B."/>
            <person name="Nusbaum C."/>
            <person name="Abebe A."/>
            <person name="Abouelleil A."/>
            <person name="Adekoya E."/>
            <person name="Ait-zahra M."/>
            <person name="Allen N."/>
            <person name="Allen T."/>
            <person name="An P."/>
            <person name="Anderson M."/>
            <person name="Anderson S."/>
            <person name="Arachchi H."/>
            <person name="Armbruster J."/>
            <person name="Bachantsang P."/>
            <person name="Baldwin J."/>
            <person name="Barry A."/>
            <person name="Bayul T."/>
            <person name="Blitshsteyn B."/>
            <person name="Bloom T."/>
            <person name="Blye J."/>
            <person name="Boguslavskiy L."/>
            <person name="Borowsky M."/>
            <person name="Boukhgalter B."/>
            <person name="Brunache A."/>
            <person name="Butler J."/>
            <person name="Calixte N."/>
            <person name="Calvo S."/>
            <person name="Camarata J."/>
            <person name="Campo K."/>
            <person name="Chang J."/>
            <person name="Cheshatsang Y."/>
            <person name="Citroen M."/>
            <person name="Collymore A."/>
            <person name="Considine T."/>
            <person name="Cook A."/>
            <person name="Cooke P."/>
            <person name="Corum B."/>
            <person name="Cuomo C."/>
            <person name="David R."/>
            <person name="Dawoe T."/>
            <person name="Degray S."/>
            <person name="Dodge S."/>
            <person name="Dooley K."/>
            <person name="Dorje P."/>
            <person name="Dorjee K."/>
            <person name="Dorris L."/>
            <person name="Duffey N."/>
            <person name="Dupes A."/>
            <person name="Elkins T."/>
            <person name="Engels R."/>
            <person name="Erickson J."/>
            <person name="Farina A."/>
            <person name="Faro S."/>
            <person name="Ferreira P."/>
            <person name="Fischer H."/>
            <person name="Fitzgerald M."/>
            <person name="Foley K."/>
            <person name="Gage D."/>
            <person name="Galagan J."/>
            <person name="Gearin G."/>
            <person name="Gnerre S."/>
            <person name="Gnirke A."/>
            <person name="Goyette A."/>
            <person name="Graham J."/>
            <person name="Grandbois E."/>
            <person name="Gyaltsen K."/>
            <person name="Hafez N."/>
            <person name="Hagopian D."/>
            <person name="Hagos B."/>
            <person name="Hall J."/>
            <person name="Hatcher B."/>
            <person name="Heller A."/>
            <person name="Higgins H."/>
            <person name="Honan T."/>
            <person name="Horn A."/>
            <person name="Houde N."/>
            <person name="Hughes L."/>
            <person name="Hulme W."/>
            <person name="Husby E."/>
            <person name="Iliev I."/>
            <person name="Jaffe D."/>
            <person name="Jones C."/>
            <person name="Kamal M."/>
            <person name="Kamat A."/>
            <person name="Kamvysselis M."/>
            <person name="Karlsson E."/>
            <person name="Kells C."/>
            <person name="Kieu A."/>
            <person name="Kisner P."/>
            <person name="Kodira C."/>
            <person name="Kulbokas E."/>
            <person name="Labutti K."/>
            <person name="Lama D."/>
            <person name="Landers T."/>
            <person name="Leger J."/>
            <person name="Levine S."/>
            <person name="Lewis D."/>
            <person name="Lewis T."/>
            <person name="Lindblad-toh K."/>
            <person name="Liu X."/>
            <person name="Lokyitsang T."/>
            <person name="Lokyitsang Y."/>
            <person name="Lucien O."/>
            <person name="Lui A."/>
            <person name="Ma L.J."/>
            <person name="Mabbitt R."/>
            <person name="Macdonald J."/>
            <person name="Maclean C."/>
            <person name="Major J."/>
            <person name="Manning J."/>
            <person name="Marabella R."/>
            <person name="Maru K."/>
            <person name="Matthews C."/>
            <person name="Mauceli E."/>
            <person name="Mccarthy M."/>
            <person name="Mcdonough S."/>
            <person name="Mcghee T."/>
            <person name="Meldrim J."/>
            <person name="Meneus L."/>
            <person name="Mesirov J."/>
            <person name="Mihalev A."/>
            <person name="Mihova T."/>
            <person name="Mikkelsen T."/>
            <person name="Mlenga V."/>
            <person name="Moru K."/>
            <person name="Mozes J."/>
            <person name="Mulrain L."/>
            <person name="Munson G."/>
            <person name="Naylor J."/>
            <person name="Newes C."/>
            <person name="Nguyen C."/>
            <person name="Nguyen N."/>
            <person name="Nguyen T."/>
            <person name="Nicol R."/>
            <person name="Nielsen C."/>
            <person name="Nizzari M."/>
            <person name="Norbu C."/>
            <person name="Norbu N."/>
            <person name="O'donnell P."/>
            <person name="Okoawo O."/>
            <person name="O'leary S."/>
            <person name="Omotosho B."/>
            <person name="O'neill K."/>
            <person name="Osman S."/>
            <person name="Parker S."/>
            <person name="Perrin D."/>
            <person name="Phunkhang P."/>
            <person name="Piqani B."/>
            <person name="Purcell S."/>
            <person name="Rachupka T."/>
            <person name="Ramasamy U."/>
            <person name="Rameau R."/>
            <person name="Ray V."/>
            <person name="Raymond C."/>
            <person name="Retta R."/>
            <person name="Richardson S."/>
            <person name="Rise C."/>
            <person name="Rodriguez J."/>
            <person name="Rogers J."/>
            <person name="Rogov P."/>
            <person name="Rutman M."/>
            <person name="Schupbach R."/>
            <person name="Seaman C."/>
            <person name="Settipalli S."/>
            <person name="Sharpe T."/>
            <person name="Sheridan J."/>
            <person name="Sherpa N."/>
            <person name="Shi J."/>
            <person name="Smirnov S."/>
            <person name="Smith C."/>
            <person name="Sougnez C."/>
            <person name="Spencer B."/>
            <person name="Stalker J."/>
            <person name="Stange-thomann N."/>
            <person name="Stavropoulos S."/>
            <person name="Stetson K."/>
            <person name="Stone C."/>
            <person name="Stone S."/>
            <person name="Stubbs M."/>
            <person name="Talamas J."/>
            <person name="Tchuinga P."/>
            <person name="Tenzing P."/>
            <person name="Tesfaye S."/>
            <person name="Theodore J."/>
            <person name="Thoulutsang Y."/>
            <person name="Topham K."/>
            <person name="Towey S."/>
            <person name="Tsamla T."/>
            <person name="Tsomo N."/>
            <person name="Vallee D."/>
            <person name="Vassiliev H."/>
            <person name="Venkataraman V."/>
            <person name="Vinson J."/>
            <person name="Vo A."/>
            <person name="Wade C."/>
            <person name="Wang S."/>
            <person name="Wangchuk T."/>
            <person name="Wangdi T."/>
            <person name="Whittaker C."/>
            <person name="Wilkinson J."/>
            <person name="Wu Y."/>
            <person name="Wyman D."/>
            <person name="Yadav S."/>
            <person name="Yang S."/>
            <person name="Yang X."/>
            <person name="Yeager S."/>
            <person name="Yee E."/>
            <person name="Young G."/>
            <person name="Zainoun J."/>
            <person name="Zembeck L."/>
            <person name="Zimmer A."/>
            <person name="Zody M."/>
            <person name="Lander E."/>
        </authorList>
    </citation>
    <scope>NUCLEOTIDE SEQUENCE [LARGE SCALE GENOMIC DNA]</scope>
</reference>
<protein>
    <submittedName>
        <fullName evidence="1">Uncharacterized protein</fullName>
    </submittedName>
</protein>
<evidence type="ECO:0000313" key="1">
    <source>
        <dbReference type="Ensembl" id="ENSCSAVP00000007485.1"/>
    </source>
</evidence>
<name>H2YQ77_CIOSA</name>
<sequence>MHAGDDFAATALRLRHVFHDVGVHSLTLQPEYYPCAKGRSVCGVSDCSFLKEETENFLPNVLNEGEIAESDEGRVMDSLPQNEYSCDTPTSDYPERSPVNQPCKFSCVSNDCAAYMCCGRFAKEKGAFIVGCNRRR</sequence>
<reference evidence="1" key="2">
    <citation type="submission" date="2025-08" db="UniProtKB">
        <authorList>
            <consortium name="Ensembl"/>
        </authorList>
    </citation>
    <scope>IDENTIFICATION</scope>
</reference>
<keyword evidence="2" id="KW-1185">Reference proteome</keyword>